<dbReference type="SUPFAM" id="SSF47598">
    <property type="entry name" value="Ribbon-helix-helix"/>
    <property type="match status" value="1"/>
</dbReference>
<dbReference type="InterPro" id="IPR002145">
    <property type="entry name" value="CopG"/>
</dbReference>
<evidence type="ECO:0000313" key="3">
    <source>
        <dbReference type="Proteomes" id="UP000199533"/>
    </source>
</evidence>
<dbReference type="STRING" id="52441.SAMN05216302_10894"/>
<evidence type="ECO:0000259" key="1">
    <source>
        <dbReference type="Pfam" id="PF01402"/>
    </source>
</evidence>
<dbReference type="Pfam" id="PF01402">
    <property type="entry name" value="RHH_1"/>
    <property type="match status" value="1"/>
</dbReference>
<evidence type="ECO:0000313" key="2">
    <source>
        <dbReference type="EMBL" id="SFL42782.1"/>
    </source>
</evidence>
<sequence length="87" mass="10474">MTTKAVKLDEEIYERLKVLSEIRRRSPHWLMKEAIRQFLEREEEAEKIRRDTMARWEQFEATGKTVSHDAVDAWLKTWGTDHETQCP</sequence>
<dbReference type="Gene3D" id="1.10.1220.10">
    <property type="entry name" value="Met repressor-like"/>
    <property type="match status" value="1"/>
</dbReference>
<keyword evidence="3" id="KW-1185">Reference proteome</keyword>
<dbReference type="Proteomes" id="UP000199533">
    <property type="component" value="Unassembled WGS sequence"/>
</dbReference>
<dbReference type="OrthoDB" id="5298181at2"/>
<protein>
    <submittedName>
        <fullName evidence="2">Predicted transcriptional regulator</fullName>
    </submittedName>
</protein>
<dbReference type="EMBL" id="FOSP01000089">
    <property type="protein sequence ID" value="SFL42782.1"/>
    <property type="molecule type" value="Genomic_DNA"/>
</dbReference>
<feature type="domain" description="Ribbon-helix-helix protein CopG" evidence="1">
    <location>
        <begin position="6"/>
        <end position="42"/>
    </location>
</feature>
<name>A0A1I4HKR4_9PROT</name>
<organism evidence="2 3">
    <name type="scientific">Nitrosomonas aestuarii</name>
    <dbReference type="NCBI Taxonomy" id="52441"/>
    <lineage>
        <taxon>Bacteria</taxon>
        <taxon>Pseudomonadati</taxon>
        <taxon>Pseudomonadota</taxon>
        <taxon>Betaproteobacteria</taxon>
        <taxon>Nitrosomonadales</taxon>
        <taxon>Nitrosomonadaceae</taxon>
        <taxon>Nitrosomonas</taxon>
    </lineage>
</organism>
<dbReference type="InterPro" id="IPR010985">
    <property type="entry name" value="Ribbon_hlx_hlx"/>
</dbReference>
<dbReference type="GO" id="GO:0006355">
    <property type="term" value="P:regulation of DNA-templated transcription"/>
    <property type="evidence" value="ECO:0007669"/>
    <property type="project" value="InterPro"/>
</dbReference>
<reference evidence="3" key="1">
    <citation type="submission" date="2016-10" db="EMBL/GenBank/DDBJ databases">
        <authorList>
            <person name="Varghese N."/>
            <person name="Submissions S."/>
        </authorList>
    </citation>
    <scope>NUCLEOTIDE SEQUENCE [LARGE SCALE GENOMIC DNA]</scope>
    <source>
        <strain evidence="3">Nm69</strain>
    </source>
</reference>
<dbReference type="RefSeq" id="WP_090703862.1">
    <property type="nucleotide sequence ID" value="NZ_FOSP01000089.1"/>
</dbReference>
<dbReference type="AlphaFoldDB" id="A0A1I4HKR4"/>
<gene>
    <name evidence="2" type="ORF">SAMN05216302_10894</name>
</gene>
<dbReference type="InterPro" id="IPR013321">
    <property type="entry name" value="Arc_rbn_hlx_hlx"/>
</dbReference>
<proteinExistence type="predicted"/>
<accession>A0A1I4HKR4</accession>
<dbReference type="CDD" id="cd22233">
    <property type="entry name" value="RHH_CopAso-like"/>
    <property type="match status" value="1"/>
</dbReference>